<evidence type="ECO:0000313" key="1">
    <source>
        <dbReference type="EMBL" id="AAC12820.1"/>
    </source>
</evidence>
<proteinExistence type="predicted"/>
<name>O64744_ARATH</name>
<dbReference type="HOGENOM" id="CLU_3127079_0_0_1"/>
<protein>
    <submittedName>
        <fullName evidence="1">Uncharacterized protein At2g34800</fullName>
    </submittedName>
</protein>
<dbReference type="AlphaFoldDB" id="O64744"/>
<dbReference type="PIR" id="T00462">
    <property type="entry name" value="T00462"/>
</dbReference>
<dbReference type="EMBL" id="AC004238">
    <property type="protein sequence ID" value="AAC12820.1"/>
    <property type="molecule type" value="Genomic_DNA"/>
</dbReference>
<reference evidence="1" key="3">
    <citation type="submission" date="2002-02" db="EMBL/GenBank/DDBJ databases">
        <authorList>
            <person name="Town C.D."/>
            <person name="Kaul S."/>
        </authorList>
    </citation>
    <scope>NUCLEOTIDE SEQUENCE</scope>
</reference>
<accession>O64744</accession>
<sequence>MPRMKMLIRLKYLKEHSYSVYLIWREPLHPERKRTTQKNPSKVNVNTKFE</sequence>
<reference evidence="1" key="2">
    <citation type="submission" date="2000-03" db="EMBL/GenBank/DDBJ databases">
        <authorList>
            <person name="Rounsley S.D."/>
            <person name="Lin X."/>
            <person name="Ketchum K.A."/>
            <person name="Crosby M.L."/>
            <person name="Brandon R.C."/>
            <person name="Sykes S.M."/>
            <person name="Kaul S."/>
            <person name="Mason T.M."/>
            <person name="Kerlavage A.R."/>
            <person name="Adams M.D."/>
            <person name="Somerville C.R."/>
            <person name="Venter J.C."/>
        </authorList>
    </citation>
    <scope>NUCLEOTIDE SEQUENCE</scope>
</reference>
<reference key="1">
    <citation type="journal article" date="1999" name="Nature">
        <title>Sequence and analysis of chromosome 2 of the plant Arabidopsis thaliana.</title>
        <authorList>
            <person name="Lin X."/>
            <person name="Kaul S."/>
            <person name="Rounsley S."/>
            <person name="Shea T.P."/>
            <person name="Benito M.I."/>
            <person name="Town C.D."/>
            <person name="Fujii C.Y."/>
            <person name="Mason T."/>
            <person name="Bowman C.L."/>
            <person name="Barnstead M."/>
            <person name="Feldblyum T.V."/>
            <person name="Buell C.R."/>
            <person name="Ketchum K.A."/>
            <person name="Lee J."/>
            <person name="Ronning C.M."/>
            <person name="Koo H.L."/>
            <person name="Moffat K.S."/>
            <person name="Cronin L.A."/>
            <person name="Shen M."/>
            <person name="Pai G."/>
            <person name="Van Aken S."/>
            <person name="Umayam L."/>
            <person name="Tallon L.J."/>
            <person name="Gill J.E."/>
            <person name="Adams M.D."/>
            <person name="Carrera A.J."/>
            <person name="Creasy T.H."/>
            <person name="Goodman H.M."/>
            <person name="Somerville C.R."/>
            <person name="Copenhaver G.P."/>
            <person name="Preuss D."/>
            <person name="Nierman W.C."/>
            <person name="White O."/>
            <person name="Eisen J.A."/>
            <person name="Salzberg S.L."/>
            <person name="Fraser C.M."/>
            <person name="Venter J.C."/>
        </authorList>
    </citation>
    <scope>NUCLEOTIDE SEQUENCE [LARGE SCALE GENOMIC DNA]</scope>
    <source>
        <strain>cv. Columbia</strain>
    </source>
</reference>
<organism evidence="1">
    <name type="scientific">Arabidopsis thaliana</name>
    <name type="common">Mouse-ear cress</name>
    <dbReference type="NCBI Taxonomy" id="3702"/>
    <lineage>
        <taxon>Eukaryota</taxon>
        <taxon>Viridiplantae</taxon>
        <taxon>Streptophyta</taxon>
        <taxon>Embryophyta</taxon>
        <taxon>Tracheophyta</taxon>
        <taxon>Spermatophyta</taxon>
        <taxon>Magnoliopsida</taxon>
        <taxon>eudicotyledons</taxon>
        <taxon>Gunneridae</taxon>
        <taxon>Pentapetalae</taxon>
        <taxon>rosids</taxon>
        <taxon>malvids</taxon>
        <taxon>Brassicales</taxon>
        <taxon>Brassicaceae</taxon>
        <taxon>Camelineae</taxon>
        <taxon>Arabidopsis</taxon>
    </lineage>
</organism>